<dbReference type="GO" id="GO:0010181">
    <property type="term" value="F:FMN binding"/>
    <property type="evidence" value="ECO:0007669"/>
    <property type="project" value="UniProtKB-UniRule"/>
</dbReference>
<evidence type="ECO:0000256" key="7">
    <source>
        <dbReference type="ARBA" id="ARBA00022857"/>
    </source>
</evidence>
<dbReference type="GO" id="GO:0070402">
    <property type="term" value="F:NADPH binding"/>
    <property type="evidence" value="ECO:0007669"/>
    <property type="project" value="UniProtKB-UniRule"/>
</dbReference>
<dbReference type="GO" id="GO:0000287">
    <property type="term" value="F:magnesium ion binding"/>
    <property type="evidence" value="ECO:0007669"/>
    <property type="project" value="UniProtKB-UniRule"/>
</dbReference>
<comment type="similarity">
    <text evidence="11">Belongs to the IPP isomerase type 2 family.</text>
</comment>
<feature type="binding site" evidence="11">
    <location>
        <position position="155"/>
    </location>
    <ligand>
        <name>substrate</name>
    </ligand>
</feature>
<keyword evidence="5 11" id="KW-0479">Metal-binding</keyword>
<comment type="cofactor">
    <cofactor evidence="11">
        <name>Mg(2+)</name>
        <dbReference type="ChEBI" id="CHEBI:18420"/>
    </cofactor>
</comment>
<keyword evidence="3 11" id="KW-0285">Flavoprotein</keyword>
<feature type="binding site" evidence="11">
    <location>
        <position position="156"/>
    </location>
    <ligand>
        <name>Mg(2+)</name>
        <dbReference type="ChEBI" id="CHEBI:18420"/>
    </ligand>
</feature>
<proteinExistence type="inferred from homology"/>
<feature type="binding site" evidence="11">
    <location>
        <position position="216"/>
    </location>
    <ligand>
        <name>FMN</name>
        <dbReference type="ChEBI" id="CHEBI:58210"/>
    </ligand>
</feature>
<dbReference type="NCBIfam" id="TIGR02151">
    <property type="entry name" value="IPP_isom_2"/>
    <property type="match status" value="1"/>
</dbReference>
<keyword evidence="9 11" id="KW-0413">Isomerase</keyword>
<dbReference type="Gene3D" id="3.20.20.70">
    <property type="entry name" value="Aldolase class I"/>
    <property type="match status" value="1"/>
</dbReference>
<protein>
    <recommendedName>
        <fullName evidence="11">Isopentenyl-diphosphate delta-isomerase</fullName>
        <shortName evidence="11">IPP isomerase</shortName>
        <ecNumber evidence="11">5.3.3.2</ecNumber>
    </recommendedName>
    <alternativeName>
        <fullName evidence="11">Isopentenyl diphosphate:dimethylallyl diphosphate isomerase</fullName>
    </alternativeName>
    <alternativeName>
        <fullName evidence="11">Isopentenyl pyrophosphate isomerase</fullName>
    </alternativeName>
    <alternativeName>
        <fullName evidence="11">Type 2 isopentenyl diphosphate isomerase</fullName>
        <shortName evidence="11">IDI-2</shortName>
    </alternativeName>
</protein>
<dbReference type="GO" id="GO:0004452">
    <property type="term" value="F:isopentenyl-diphosphate delta-isomerase activity"/>
    <property type="evidence" value="ECO:0007669"/>
    <property type="project" value="UniProtKB-UniRule"/>
</dbReference>
<keyword evidence="8 11" id="KW-0414">Isoprene biosynthesis</keyword>
<comment type="subunit">
    <text evidence="10 11">Homooctamer. Dimer of tetramers.</text>
</comment>
<keyword evidence="7 11" id="KW-0521">NADP</keyword>
<dbReference type="GO" id="GO:0016491">
    <property type="term" value="F:oxidoreductase activity"/>
    <property type="evidence" value="ECO:0007669"/>
    <property type="project" value="InterPro"/>
</dbReference>
<dbReference type="SUPFAM" id="SSF51395">
    <property type="entry name" value="FMN-linked oxidoreductases"/>
    <property type="match status" value="1"/>
</dbReference>
<evidence type="ECO:0000313" key="14">
    <source>
        <dbReference type="Proteomes" id="UP000516446"/>
    </source>
</evidence>
<evidence type="ECO:0000256" key="1">
    <source>
        <dbReference type="ARBA" id="ARBA00001917"/>
    </source>
</evidence>
<evidence type="ECO:0000256" key="6">
    <source>
        <dbReference type="ARBA" id="ARBA00022842"/>
    </source>
</evidence>
<evidence type="ECO:0000256" key="3">
    <source>
        <dbReference type="ARBA" id="ARBA00022630"/>
    </source>
</evidence>
<dbReference type="InterPro" id="IPR011179">
    <property type="entry name" value="IPdP_isomerase"/>
</dbReference>
<comment type="subcellular location">
    <subcellularLocation>
        <location evidence="11">Cytoplasm</location>
    </subcellularLocation>
</comment>
<evidence type="ECO:0000256" key="5">
    <source>
        <dbReference type="ARBA" id="ARBA00022723"/>
    </source>
</evidence>
<dbReference type="PIRSF" id="PIRSF003314">
    <property type="entry name" value="IPP_isomerase"/>
    <property type="match status" value="1"/>
</dbReference>
<dbReference type="OMA" id="WDWGIPT"/>
<comment type="cofactor">
    <cofactor evidence="11">
        <name>NADPH</name>
        <dbReference type="ChEBI" id="CHEBI:57783"/>
    </cofactor>
</comment>
<keyword evidence="2 11" id="KW-0963">Cytoplasm</keyword>
<dbReference type="GO" id="GO:0008299">
    <property type="term" value="P:isoprenoid biosynthetic process"/>
    <property type="evidence" value="ECO:0007669"/>
    <property type="project" value="UniProtKB-UniRule"/>
</dbReference>
<organism evidence="13 14">
    <name type="scientific">Weissella koreensis</name>
    <dbReference type="NCBI Taxonomy" id="165096"/>
    <lineage>
        <taxon>Bacteria</taxon>
        <taxon>Bacillati</taxon>
        <taxon>Bacillota</taxon>
        <taxon>Bacilli</taxon>
        <taxon>Lactobacillales</taxon>
        <taxon>Lactobacillaceae</taxon>
        <taxon>Weissella</taxon>
    </lineage>
</organism>
<dbReference type="AlphaFoldDB" id="A0A7H1MN89"/>
<feature type="binding site" evidence="11">
    <location>
        <position position="96"/>
    </location>
    <ligand>
        <name>FMN</name>
        <dbReference type="ChEBI" id="CHEBI:58210"/>
    </ligand>
</feature>
<dbReference type="EMBL" id="CP043431">
    <property type="protein sequence ID" value="QNT64925.1"/>
    <property type="molecule type" value="Genomic_DNA"/>
</dbReference>
<dbReference type="GO" id="GO:0005737">
    <property type="term" value="C:cytoplasm"/>
    <property type="evidence" value="ECO:0007669"/>
    <property type="project" value="UniProtKB-SubCell"/>
</dbReference>
<dbReference type="Proteomes" id="UP000516446">
    <property type="component" value="Chromosome"/>
</dbReference>
<feature type="domain" description="FMN-dependent dehydrogenase" evidence="12">
    <location>
        <begin position="153"/>
        <end position="325"/>
    </location>
</feature>
<dbReference type="Pfam" id="PF01070">
    <property type="entry name" value="FMN_dh"/>
    <property type="match status" value="1"/>
</dbReference>
<evidence type="ECO:0000313" key="13">
    <source>
        <dbReference type="EMBL" id="QNT64925.1"/>
    </source>
</evidence>
<evidence type="ECO:0000256" key="4">
    <source>
        <dbReference type="ARBA" id="ARBA00022643"/>
    </source>
</evidence>
<keyword evidence="6 11" id="KW-0460">Magnesium</keyword>
<gene>
    <name evidence="11" type="primary">fni</name>
    <name evidence="13" type="ORF">FY536_06555</name>
</gene>
<dbReference type="InterPro" id="IPR000262">
    <property type="entry name" value="FMN-dep_DH"/>
</dbReference>
<evidence type="ECO:0000256" key="9">
    <source>
        <dbReference type="ARBA" id="ARBA00023235"/>
    </source>
</evidence>
<dbReference type="CDD" id="cd02811">
    <property type="entry name" value="IDI-2_FMN"/>
    <property type="match status" value="1"/>
</dbReference>
<comment type="catalytic activity">
    <reaction evidence="11">
        <text>isopentenyl diphosphate = dimethylallyl diphosphate</text>
        <dbReference type="Rhea" id="RHEA:23284"/>
        <dbReference type="ChEBI" id="CHEBI:57623"/>
        <dbReference type="ChEBI" id="CHEBI:128769"/>
        <dbReference type="EC" id="5.3.3.2"/>
    </reaction>
</comment>
<keyword evidence="4 11" id="KW-0288">FMN</keyword>
<dbReference type="PANTHER" id="PTHR43665:SF1">
    <property type="entry name" value="ISOPENTENYL-DIPHOSPHATE DELTA-ISOMERASE"/>
    <property type="match status" value="1"/>
</dbReference>
<sequence>MESEHAHRKDEHLALAEAEFKKNPPISSLEQIRLIHRSLPETNVQEINLQVQDSALGWDYPFYIEAMTGGSQKTGEINEQLAKIAKITGLAMAVGSQSIALKDHNAISSFEVARKSNPDGFLIANLGAGHTAHEAQQVVDMIGANALEIHVNVAQEIVMAEGDRDFHWMESIGEIINTIHVPVIIKEVGFGMDQQTIKQLEQMGAQYINVGGRSGTNFAIIEDRRNRTTVTKQSHQYLYDWGQTTAESLLETKDSHAKILATGGITSPLDVVKAQVLGAKAVGVAGYFLHDLLKYGPDHLIETIQLWQSHLPKLYALVGANGQNDLPNVPYILSPELNSYAQQRHLD</sequence>
<feature type="binding site" evidence="11">
    <location>
        <begin position="8"/>
        <end position="9"/>
    </location>
    <ligand>
        <name>substrate</name>
    </ligand>
</feature>
<feature type="binding site" evidence="11">
    <location>
        <begin position="285"/>
        <end position="286"/>
    </location>
    <ligand>
        <name>FMN</name>
        <dbReference type="ChEBI" id="CHEBI:58210"/>
    </ligand>
</feature>
<dbReference type="EC" id="5.3.3.2" evidence="11"/>
<comment type="caution">
    <text evidence="11">Lacks conserved residue(s) required for the propagation of feature annotation.</text>
</comment>
<feature type="binding site" evidence="11">
    <location>
        <position position="125"/>
    </location>
    <ligand>
        <name>FMN</name>
        <dbReference type="ChEBI" id="CHEBI:58210"/>
    </ligand>
</feature>
<keyword evidence="14" id="KW-1185">Reference proteome</keyword>
<name>A0A7H1MN89_9LACO</name>
<evidence type="ECO:0000256" key="10">
    <source>
        <dbReference type="ARBA" id="ARBA00025810"/>
    </source>
</evidence>
<evidence type="ECO:0000256" key="2">
    <source>
        <dbReference type="ARBA" id="ARBA00022490"/>
    </source>
</evidence>
<dbReference type="HAMAP" id="MF_00354">
    <property type="entry name" value="Idi_2"/>
    <property type="match status" value="1"/>
</dbReference>
<comment type="cofactor">
    <cofactor evidence="1 11">
        <name>FMN</name>
        <dbReference type="ChEBI" id="CHEBI:58210"/>
    </cofactor>
</comment>
<feature type="binding site" evidence="11">
    <location>
        <position position="186"/>
    </location>
    <ligand>
        <name>FMN</name>
        <dbReference type="ChEBI" id="CHEBI:58210"/>
    </ligand>
</feature>
<evidence type="ECO:0000256" key="11">
    <source>
        <dbReference type="HAMAP-Rule" id="MF_00354"/>
    </source>
</evidence>
<dbReference type="InterPro" id="IPR013785">
    <property type="entry name" value="Aldolase_TIM"/>
</dbReference>
<reference evidence="13 14" key="1">
    <citation type="submission" date="2019-08" db="EMBL/GenBank/DDBJ databases">
        <authorList>
            <person name="Chang H.C."/>
            <person name="Mun S.Y."/>
        </authorList>
    </citation>
    <scope>NUCLEOTIDE SEQUENCE [LARGE SCALE GENOMIC DNA]</scope>
    <source>
        <strain evidence="13 14">SK</strain>
    </source>
</reference>
<feature type="binding site" evidence="11">
    <location>
        <begin position="66"/>
        <end position="68"/>
    </location>
    <ligand>
        <name>FMN</name>
        <dbReference type="ChEBI" id="CHEBI:58210"/>
    </ligand>
</feature>
<dbReference type="RefSeq" id="WP_006845275.1">
    <property type="nucleotide sequence ID" value="NZ_CP026847.1"/>
</dbReference>
<evidence type="ECO:0000256" key="8">
    <source>
        <dbReference type="ARBA" id="ARBA00023229"/>
    </source>
</evidence>
<dbReference type="PANTHER" id="PTHR43665">
    <property type="entry name" value="ISOPENTENYL-DIPHOSPHATE DELTA-ISOMERASE"/>
    <property type="match status" value="1"/>
</dbReference>
<comment type="function">
    <text evidence="11">Involved in the biosynthesis of isoprenoids. Catalyzes the 1,3-allylic rearrangement of the homoallylic substrate isopentenyl (IPP) to its allylic isomer, dimethylallyl diphosphate (DMAPP).</text>
</comment>
<evidence type="ECO:0000259" key="12">
    <source>
        <dbReference type="Pfam" id="PF01070"/>
    </source>
</evidence>
<accession>A0A7H1MN89</accession>